<gene>
    <name evidence="8" type="ORF">G443_004832</name>
</gene>
<evidence type="ECO:0000313" key="8">
    <source>
        <dbReference type="EMBL" id="MCP2334562.1"/>
    </source>
</evidence>
<dbReference type="SUPFAM" id="SSF52980">
    <property type="entry name" value="Restriction endonuclease-like"/>
    <property type="match status" value="1"/>
</dbReference>
<keyword evidence="9" id="KW-1185">Reference proteome</keyword>
<organism evidence="8 9">
    <name type="scientific">Actinoalloteichus caeruleus DSM 43889</name>
    <dbReference type="NCBI Taxonomy" id="1120930"/>
    <lineage>
        <taxon>Bacteria</taxon>
        <taxon>Bacillati</taxon>
        <taxon>Actinomycetota</taxon>
        <taxon>Actinomycetes</taxon>
        <taxon>Pseudonocardiales</taxon>
        <taxon>Pseudonocardiaceae</taxon>
        <taxon>Actinoalloteichus</taxon>
        <taxon>Actinoalloteichus cyanogriseus</taxon>
    </lineage>
</organism>
<evidence type="ECO:0000313" key="9">
    <source>
        <dbReference type="Proteomes" id="UP000791080"/>
    </source>
</evidence>
<evidence type="ECO:0000256" key="6">
    <source>
        <dbReference type="ARBA" id="ARBA00029466"/>
    </source>
</evidence>
<comment type="caution">
    <text evidence="8">The sequence shown here is derived from an EMBL/GenBank/DDBJ whole genome shotgun (WGS) entry which is preliminary data.</text>
</comment>
<evidence type="ECO:0000256" key="3">
    <source>
        <dbReference type="ARBA" id="ARBA00022763"/>
    </source>
</evidence>
<sequence>MNLSSRAWKAAWPTARAYKPRRGVKPSAEQDRAAGGHHRRAVALGDGRFARASVSLRLAKGQRRIRAYLRWSEGGKTEERYIGEVDQATRSRNLADAWRLALDRGLVGEEPLPPQSKASSRSARAVMRANRRRDTGPEIALRSLLHKAGLRYRVDVCPLGTTRRRADIVFPRKRVAVFVDGCFWHGCPEHLRAARTNADAWAAKLEGNRVRDAETNRLLRDAGWSVIRVWEHEDPADAAERISRVVRAGETFESDRASE</sequence>
<dbReference type="RefSeq" id="WP_081715650.1">
    <property type="nucleotide sequence ID" value="NZ_AUBJ02000001.1"/>
</dbReference>
<dbReference type="EMBL" id="AUBJ02000001">
    <property type="protein sequence ID" value="MCP2334562.1"/>
    <property type="molecule type" value="Genomic_DNA"/>
</dbReference>
<evidence type="ECO:0000256" key="1">
    <source>
        <dbReference type="ARBA" id="ARBA00022722"/>
    </source>
</evidence>
<protein>
    <submittedName>
        <fullName evidence="8">T/G mismatch-specific endonuclease</fullName>
    </submittedName>
</protein>
<dbReference type="GO" id="GO:0004519">
    <property type="term" value="F:endonuclease activity"/>
    <property type="evidence" value="ECO:0007669"/>
    <property type="project" value="UniProtKB-KW"/>
</dbReference>
<keyword evidence="4" id="KW-0378">Hydrolase</keyword>
<dbReference type="Proteomes" id="UP000791080">
    <property type="component" value="Unassembled WGS sequence"/>
</dbReference>
<dbReference type="Gene3D" id="3.40.960.10">
    <property type="entry name" value="VSR Endonuclease"/>
    <property type="match status" value="1"/>
</dbReference>
<dbReference type="CDD" id="cd00221">
    <property type="entry name" value="Vsr"/>
    <property type="match status" value="1"/>
</dbReference>
<comment type="similarity">
    <text evidence="6">Belongs to the Vsr family.</text>
</comment>
<evidence type="ECO:0000256" key="7">
    <source>
        <dbReference type="SAM" id="MobiDB-lite"/>
    </source>
</evidence>
<keyword evidence="1" id="KW-0540">Nuclease</keyword>
<reference evidence="8 9" key="1">
    <citation type="submission" date="2022-06" db="EMBL/GenBank/DDBJ databases">
        <title>Genomic Encyclopedia of Type Strains, Phase I: the one thousand microbial genomes (KMG-I) project.</title>
        <authorList>
            <person name="Kyrpides N."/>
        </authorList>
    </citation>
    <scope>NUCLEOTIDE SEQUENCE [LARGE SCALE GENOMIC DNA]</scope>
    <source>
        <strain evidence="8 9">DSM 43889</strain>
    </source>
</reference>
<evidence type="ECO:0000256" key="2">
    <source>
        <dbReference type="ARBA" id="ARBA00022759"/>
    </source>
</evidence>
<name>A0ABT1JQA9_ACTCY</name>
<keyword evidence="3" id="KW-0227">DNA damage</keyword>
<keyword evidence="2 8" id="KW-0255">Endonuclease</keyword>
<dbReference type="InterPro" id="IPR011335">
    <property type="entry name" value="Restrct_endonuc-II-like"/>
</dbReference>
<feature type="region of interest" description="Disordered" evidence="7">
    <location>
        <begin position="19"/>
        <end position="39"/>
    </location>
</feature>
<dbReference type="NCBIfam" id="TIGR00632">
    <property type="entry name" value="vsr"/>
    <property type="match status" value="1"/>
</dbReference>
<accession>A0ABT1JQA9</accession>
<keyword evidence="5" id="KW-0234">DNA repair</keyword>
<dbReference type="Pfam" id="PF03852">
    <property type="entry name" value="Vsr"/>
    <property type="match status" value="1"/>
</dbReference>
<dbReference type="InterPro" id="IPR004603">
    <property type="entry name" value="DNA_mismatch_endonuc_vsr"/>
</dbReference>
<evidence type="ECO:0000256" key="4">
    <source>
        <dbReference type="ARBA" id="ARBA00022801"/>
    </source>
</evidence>
<proteinExistence type="inferred from homology"/>
<evidence type="ECO:0000256" key="5">
    <source>
        <dbReference type="ARBA" id="ARBA00023204"/>
    </source>
</evidence>